<reference evidence="13" key="1">
    <citation type="submission" date="2006-05" db="EMBL/GenBank/DDBJ databases">
        <title>Complete sequence of chromosome 1 of Burkholderia cenocepacia AU 1054.</title>
        <authorList>
            <consortium name="US DOE Joint Genome Institute"/>
            <person name="Copeland A."/>
            <person name="Lucas S."/>
            <person name="Lapidus A."/>
            <person name="Barry K."/>
            <person name="Detter J.C."/>
            <person name="Glavina del Rio T."/>
            <person name="Hammon N."/>
            <person name="Israni S."/>
            <person name="Dalin E."/>
            <person name="Tice H."/>
            <person name="Pitluck S."/>
            <person name="Chain P."/>
            <person name="Malfatti S."/>
            <person name="Shin M."/>
            <person name="Vergez L."/>
            <person name="Schmutz J."/>
            <person name="Larimer F."/>
            <person name="Land M."/>
            <person name="Hauser L."/>
            <person name="Kyrpides N."/>
            <person name="Lykidis A."/>
            <person name="LiPuma J.J."/>
            <person name="Konstantinidis K."/>
            <person name="Tiedje J.M."/>
            <person name="Richardson P."/>
        </authorList>
    </citation>
    <scope>NUCLEOTIDE SEQUENCE [LARGE SCALE GENOMIC DNA]</scope>
    <source>
        <strain evidence="13">AU 1054</strain>
    </source>
</reference>
<evidence type="ECO:0000256" key="9">
    <source>
        <dbReference type="HAMAP-Rule" id="MF_00097"/>
    </source>
</evidence>
<evidence type="ECO:0000256" key="11">
    <source>
        <dbReference type="RuleBase" id="RU004253"/>
    </source>
</evidence>
<feature type="binding site" evidence="9">
    <location>
        <position position="250"/>
    </location>
    <ligand>
        <name>Mg(2+)</name>
        <dbReference type="ChEBI" id="CHEBI:18420"/>
    </ligand>
</feature>
<dbReference type="PANTHER" id="PTHR20857">
    <property type="entry name" value="THIAMINE-PHOSPHATE PYROPHOSPHORYLASE"/>
    <property type="match status" value="1"/>
</dbReference>
<feature type="binding site" evidence="9">
    <location>
        <begin position="197"/>
        <end position="201"/>
    </location>
    <ligand>
        <name>4-amino-2-methyl-5-(diphosphooxymethyl)pyrimidine</name>
        <dbReference type="ChEBI" id="CHEBI:57841"/>
    </ligand>
</feature>
<protein>
    <recommendedName>
        <fullName evidence="9">Thiamine-phosphate synthase</fullName>
        <shortName evidence="9">TP synthase</shortName>
        <shortName evidence="9">TPS</shortName>
        <ecNumber evidence="9">2.5.1.3</ecNumber>
    </recommendedName>
    <alternativeName>
        <fullName evidence="9">Thiamine-phosphate pyrophosphorylase</fullName>
        <shortName evidence="9">TMP pyrophosphorylase</shortName>
        <shortName evidence="9">TMP-PPase</shortName>
    </alternativeName>
</protein>
<evidence type="ECO:0000256" key="4">
    <source>
        <dbReference type="ARBA" id="ARBA00022842"/>
    </source>
</evidence>
<dbReference type="InterPro" id="IPR022998">
    <property type="entry name" value="ThiamineP_synth_TenI"/>
</dbReference>
<comment type="function">
    <text evidence="9">Condenses 4-methyl-5-(beta-hydroxyethyl)thiazole monophosphate (THZ-P) and 2-methyl-4-amino-5-hydroxymethyl pyrimidine pyrophosphate (HMP-PP) to form thiamine monophosphate (TMP).</text>
</comment>
<feature type="binding site" evidence="9">
    <location>
        <position position="298"/>
    </location>
    <ligand>
        <name>4-amino-2-methyl-5-(diphosphooxymethyl)pyrimidine</name>
        <dbReference type="ChEBI" id="CHEBI:57841"/>
    </ligand>
</feature>
<keyword evidence="4 9" id="KW-0460">Magnesium</keyword>
<feature type="binding site" evidence="9">
    <location>
        <position position="328"/>
    </location>
    <ligand>
        <name>2-[(2R,5Z)-2-carboxy-4-methylthiazol-5(2H)-ylidene]ethyl phosphate</name>
        <dbReference type="ChEBI" id="CHEBI:62899"/>
    </ligand>
</feature>
<dbReference type="HOGENOM" id="CLU_018272_0_1_4"/>
<dbReference type="NCBIfam" id="TIGR00693">
    <property type="entry name" value="thiE"/>
    <property type="match status" value="1"/>
</dbReference>
<dbReference type="GO" id="GO:0009228">
    <property type="term" value="P:thiamine biosynthetic process"/>
    <property type="evidence" value="ECO:0007669"/>
    <property type="project" value="UniProtKB-KW"/>
</dbReference>
<dbReference type="CDD" id="cd00564">
    <property type="entry name" value="TMP_TenI"/>
    <property type="match status" value="1"/>
</dbReference>
<evidence type="ECO:0000256" key="6">
    <source>
        <dbReference type="ARBA" id="ARBA00047334"/>
    </source>
</evidence>
<evidence type="ECO:0000256" key="10">
    <source>
        <dbReference type="RuleBase" id="RU003826"/>
    </source>
</evidence>
<dbReference type="Pfam" id="PF02581">
    <property type="entry name" value="TMP-TENI"/>
    <property type="match status" value="1"/>
</dbReference>
<keyword evidence="5 9" id="KW-0784">Thiamine biosynthesis</keyword>
<dbReference type="InterPro" id="IPR013785">
    <property type="entry name" value="Aldolase_TIM"/>
</dbReference>
<evidence type="ECO:0000256" key="5">
    <source>
        <dbReference type="ARBA" id="ARBA00022977"/>
    </source>
</evidence>
<dbReference type="GO" id="GO:0000287">
    <property type="term" value="F:magnesium ion binding"/>
    <property type="evidence" value="ECO:0007669"/>
    <property type="project" value="UniProtKB-UniRule"/>
</dbReference>
<comment type="catalytic activity">
    <reaction evidence="7 9 10">
        <text>2-(2-carboxy-4-methylthiazol-5-yl)ethyl phosphate + 4-amino-2-methyl-5-(diphosphooxymethyl)pyrimidine + 2 H(+) = thiamine phosphate + CO2 + diphosphate</text>
        <dbReference type="Rhea" id="RHEA:47848"/>
        <dbReference type="ChEBI" id="CHEBI:15378"/>
        <dbReference type="ChEBI" id="CHEBI:16526"/>
        <dbReference type="ChEBI" id="CHEBI:33019"/>
        <dbReference type="ChEBI" id="CHEBI:37575"/>
        <dbReference type="ChEBI" id="CHEBI:57841"/>
        <dbReference type="ChEBI" id="CHEBI:62890"/>
        <dbReference type="EC" id="2.5.1.3"/>
    </reaction>
</comment>
<dbReference type="InterPro" id="IPR036206">
    <property type="entry name" value="ThiamineP_synth_sf"/>
</dbReference>
<evidence type="ECO:0000313" key="13">
    <source>
        <dbReference type="EMBL" id="ABF77592.1"/>
    </source>
</evidence>
<evidence type="ECO:0000259" key="12">
    <source>
        <dbReference type="Pfam" id="PF02581"/>
    </source>
</evidence>
<feature type="binding site" evidence="9">
    <location>
        <position position="231"/>
    </location>
    <ligand>
        <name>Mg(2+)</name>
        <dbReference type="ChEBI" id="CHEBI:18420"/>
    </ligand>
</feature>
<evidence type="ECO:0000256" key="2">
    <source>
        <dbReference type="ARBA" id="ARBA00022679"/>
    </source>
</evidence>
<feature type="binding site" evidence="9">
    <location>
        <begin position="295"/>
        <end position="297"/>
    </location>
    <ligand>
        <name>2-[(2R,5Z)-2-carboxy-4-methylthiazol-5(2H)-ylidene]ethyl phosphate</name>
        <dbReference type="ChEBI" id="CHEBI:62899"/>
    </ligand>
</feature>
<dbReference type="Gene3D" id="3.20.20.70">
    <property type="entry name" value="Aldolase class I"/>
    <property type="match status" value="1"/>
</dbReference>
<evidence type="ECO:0000256" key="7">
    <source>
        <dbReference type="ARBA" id="ARBA00047851"/>
    </source>
</evidence>
<dbReference type="HAMAP" id="MF_00097">
    <property type="entry name" value="TMP_synthase"/>
    <property type="match status" value="1"/>
</dbReference>
<evidence type="ECO:0000256" key="8">
    <source>
        <dbReference type="ARBA" id="ARBA00047883"/>
    </source>
</evidence>
<evidence type="ECO:0000256" key="3">
    <source>
        <dbReference type="ARBA" id="ARBA00022723"/>
    </source>
</evidence>
<feature type="binding site" evidence="9">
    <location>
        <position position="230"/>
    </location>
    <ligand>
        <name>4-amino-2-methyl-5-(diphosphooxymethyl)pyrimidine</name>
        <dbReference type="ChEBI" id="CHEBI:57841"/>
    </ligand>
</feature>
<comment type="catalytic activity">
    <reaction evidence="8 9 10">
        <text>2-[(2R,5Z)-2-carboxy-4-methylthiazol-5(2H)-ylidene]ethyl phosphate + 4-amino-2-methyl-5-(diphosphooxymethyl)pyrimidine + 2 H(+) = thiamine phosphate + CO2 + diphosphate</text>
        <dbReference type="Rhea" id="RHEA:47844"/>
        <dbReference type="ChEBI" id="CHEBI:15378"/>
        <dbReference type="ChEBI" id="CHEBI:16526"/>
        <dbReference type="ChEBI" id="CHEBI:33019"/>
        <dbReference type="ChEBI" id="CHEBI:37575"/>
        <dbReference type="ChEBI" id="CHEBI:57841"/>
        <dbReference type="ChEBI" id="CHEBI:62899"/>
        <dbReference type="EC" id="2.5.1.3"/>
    </reaction>
</comment>
<keyword evidence="3 9" id="KW-0479">Metal-binding</keyword>
<name>A0A0H2XTW8_BURO1</name>
<evidence type="ECO:0000256" key="1">
    <source>
        <dbReference type="ARBA" id="ARBA00005165"/>
    </source>
</evidence>
<dbReference type="GO" id="GO:0004789">
    <property type="term" value="F:thiamine-phosphate diphosphorylase activity"/>
    <property type="evidence" value="ECO:0007669"/>
    <property type="project" value="UniProtKB-UniRule"/>
</dbReference>
<proteinExistence type="inferred from homology"/>
<comment type="similarity">
    <text evidence="9 10">Belongs to the thiamine-phosphate synthase family.</text>
</comment>
<dbReference type="GO" id="GO:0005737">
    <property type="term" value="C:cytoplasm"/>
    <property type="evidence" value="ECO:0007669"/>
    <property type="project" value="TreeGrafter"/>
</dbReference>
<feature type="binding site" evidence="9">
    <location>
        <position position="269"/>
    </location>
    <ligand>
        <name>4-amino-2-methyl-5-(diphosphooxymethyl)pyrimidine</name>
        <dbReference type="ChEBI" id="CHEBI:57841"/>
    </ligand>
</feature>
<comment type="pathway">
    <text evidence="1 9 11">Cofactor biosynthesis; thiamine diphosphate biosynthesis; thiamine phosphate from 4-amino-2-methyl-5-diphosphomethylpyrimidine and 4-methyl-5-(2-phosphoethyl)-thiazole: step 1/1.</text>
</comment>
<organism evidence="13">
    <name type="scientific">Burkholderia orbicola (strain AU 1054)</name>
    <dbReference type="NCBI Taxonomy" id="331271"/>
    <lineage>
        <taxon>Bacteria</taxon>
        <taxon>Pseudomonadati</taxon>
        <taxon>Pseudomonadota</taxon>
        <taxon>Betaproteobacteria</taxon>
        <taxon>Burkholderiales</taxon>
        <taxon>Burkholderiaceae</taxon>
        <taxon>Burkholderia</taxon>
        <taxon>Burkholderia cepacia complex</taxon>
        <taxon>Burkholderia orbicola</taxon>
    </lineage>
</organism>
<comment type="cofactor">
    <cofactor evidence="9">
        <name>Mg(2+)</name>
        <dbReference type="ChEBI" id="CHEBI:18420"/>
    </cofactor>
    <text evidence="9">Binds 1 Mg(2+) ion per subunit.</text>
</comment>
<dbReference type="FunFam" id="3.20.20.70:FF:000064">
    <property type="entry name" value="Thiamine-phosphate synthase"/>
    <property type="match status" value="1"/>
</dbReference>
<dbReference type="AlphaFoldDB" id="A0A0H2XTW8"/>
<dbReference type="SUPFAM" id="SSF51391">
    <property type="entry name" value="Thiamin phosphate synthase"/>
    <property type="match status" value="1"/>
</dbReference>
<dbReference type="InterPro" id="IPR034291">
    <property type="entry name" value="TMP_synthase"/>
</dbReference>
<comment type="catalytic activity">
    <reaction evidence="6 9 10">
        <text>4-methyl-5-(2-phosphooxyethyl)-thiazole + 4-amino-2-methyl-5-(diphosphooxymethyl)pyrimidine + H(+) = thiamine phosphate + diphosphate</text>
        <dbReference type="Rhea" id="RHEA:22328"/>
        <dbReference type="ChEBI" id="CHEBI:15378"/>
        <dbReference type="ChEBI" id="CHEBI:33019"/>
        <dbReference type="ChEBI" id="CHEBI:37575"/>
        <dbReference type="ChEBI" id="CHEBI:57841"/>
        <dbReference type="ChEBI" id="CHEBI:58296"/>
        <dbReference type="EC" id="2.5.1.3"/>
    </reaction>
</comment>
<dbReference type="GO" id="GO:0009229">
    <property type="term" value="P:thiamine diphosphate biosynthetic process"/>
    <property type="evidence" value="ECO:0007669"/>
    <property type="project" value="UniProtKB-UniRule"/>
</dbReference>
<feature type="domain" description="Thiamine phosphate synthase/TenI" evidence="12">
    <location>
        <begin position="181"/>
        <end position="351"/>
    </location>
</feature>
<accession>A0A0H2XTW8</accession>
<feature type="binding site" evidence="9">
    <location>
        <begin position="348"/>
        <end position="349"/>
    </location>
    <ligand>
        <name>2-[(2R,5Z)-2-carboxy-4-methylthiazol-5(2H)-ylidene]ethyl phosphate</name>
        <dbReference type="ChEBI" id="CHEBI:62899"/>
    </ligand>
</feature>
<dbReference type="PANTHER" id="PTHR20857:SF15">
    <property type="entry name" value="THIAMINE-PHOSPHATE SYNTHASE"/>
    <property type="match status" value="1"/>
</dbReference>
<keyword evidence="2 9" id="KW-0808">Transferase</keyword>
<dbReference type="EC" id="2.5.1.3" evidence="9"/>
<gene>
    <name evidence="9" type="primary">thiE</name>
    <name evidence="13" type="ordered locus">Bcen_2694</name>
</gene>
<sequence length="375" mass="39196">MSAARFADAFWPPADELAEAAERIRARLGDWPEGAAPWRLCVAAPDVPADGDVLIVSAGDRAAQARASAVSRPASPDAVAIEFDEQGAVLHAAGGRYALDAAHPLADDWIAALAAFLDCGFAPVDALVLALAWRDGDETRAADAWPVDAARFPRVAGLPPAPEPAFAPCPARLGLYPVVPSAEWVERVLDGGARTVQLRVKEATPDALRREIARAVAAGRRYPDARVFINDHWEIAAEAGAYGVHLGQEDLETADLAAIAGAGLRLGLSSHGYYEMLRALHERPSYLALGPVYATATKAVAAPPQGLARIARYARFAGARAPLVAIGGVGLDTLPAVLATGVGSVAVVSAVTGAADYRTVLIALQQCFTGQFDNH</sequence>
<dbReference type="NCBIfam" id="NF002904">
    <property type="entry name" value="PRK03512.1"/>
    <property type="match status" value="1"/>
</dbReference>
<dbReference type="UniPathway" id="UPA00060">
    <property type="reaction ID" value="UER00141"/>
</dbReference>
<dbReference type="EMBL" id="CP000378">
    <property type="protein sequence ID" value="ABF77592.1"/>
    <property type="molecule type" value="Genomic_DNA"/>
</dbReference>